<sequence>METYNRVRQLANEHRLSIAEVERRAKLAPQTIGNWRRVNPSGEALGKVATVFNTTVDYLLGRTDNRMAITSDKPVDISDSTIELSFKNHTLTARQRSDLSVYIKTMLETNYW</sequence>
<dbReference type="PROSITE" id="PS50943">
    <property type="entry name" value="HTH_CROC1"/>
    <property type="match status" value="1"/>
</dbReference>
<evidence type="ECO:0000313" key="2">
    <source>
        <dbReference type="EMBL" id="MDM7646792.1"/>
    </source>
</evidence>
<dbReference type="SUPFAM" id="SSF47413">
    <property type="entry name" value="lambda repressor-like DNA-binding domains"/>
    <property type="match status" value="1"/>
</dbReference>
<dbReference type="Gene3D" id="1.10.260.40">
    <property type="entry name" value="lambda repressor-like DNA-binding domains"/>
    <property type="match status" value="1"/>
</dbReference>
<name>A0ABT7RZQ7_9LACO</name>
<feature type="domain" description="HTH cro/C1-type" evidence="1">
    <location>
        <begin position="7"/>
        <end position="59"/>
    </location>
</feature>
<organism evidence="2 3">
    <name type="scientific">Leuconostoc falkenbergense</name>
    <dbReference type="NCBI Taxonomy" id="2766470"/>
    <lineage>
        <taxon>Bacteria</taxon>
        <taxon>Bacillati</taxon>
        <taxon>Bacillota</taxon>
        <taxon>Bacilli</taxon>
        <taxon>Lactobacillales</taxon>
        <taxon>Lactobacillaceae</taxon>
        <taxon>Leuconostoc</taxon>
    </lineage>
</organism>
<keyword evidence="3" id="KW-1185">Reference proteome</keyword>
<accession>A0ABT7RZQ7</accession>
<dbReference type="SMART" id="SM00530">
    <property type="entry name" value="HTH_XRE"/>
    <property type="match status" value="1"/>
</dbReference>
<dbReference type="RefSeq" id="WP_289456620.1">
    <property type="nucleotide sequence ID" value="NZ_JAUCAQ010000014.1"/>
</dbReference>
<protein>
    <submittedName>
        <fullName evidence="2">Helix-turn-helix transcriptional regulator</fullName>
    </submittedName>
</protein>
<dbReference type="InterPro" id="IPR001387">
    <property type="entry name" value="Cro/C1-type_HTH"/>
</dbReference>
<reference evidence="2 3" key="1">
    <citation type="submission" date="2023-06" db="EMBL/GenBank/DDBJ databases">
        <title>Draft Genome Sequences of lactic acid bacteria strains isolated from fermented milk products.</title>
        <authorList>
            <person name="Elcheninov A.G."/>
            <person name="Klyukina A."/>
            <person name="Zayulina K.S."/>
            <person name="Gavirova L.A."/>
            <person name="Shcherbakova P.A."/>
            <person name="Shestakov A.I."/>
            <person name="Kublanov I.V."/>
            <person name="Kochetkova T.V."/>
        </authorList>
    </citation>
    <scope>NUCLEOTIDE SEQUENCE [LARGE SCALE GENOMIC DNA]</scope>
    <source>
        <strain evidence="2 3">TOM.81</strain>
    </source>
</reference>
<dbReference type="CDD" id="cd00093">
    <property type="entry name" value="HTH_XRE"/>
    <property type="match status" value="1"/>
</dbReference>
<comment type="caution">
    <text evidence="2">The sequence shown here is derived from an EMBL/GenBank/DDBJ whole genome shotgun (WGS) entry which is preliminary data.</text>
</comment>
<evidence type="ECO:0000259" key="1">
    <source>
        <dbReference type="PROSITE" id="PS50943"/>
    </source>
</evidence>
<dbReference type="Proteomes" id="UP001242903">
    <property type="component" value="Unassembled WGS sequence"/>
</dbReference>
<dbReference type="InterPro" id="IPR010982">
    <property type="entry name" value="Lambda_DNA-bd_dom_sf"/>
</dbReference>
<gene>
    <name evidence="2" type="ORF">QUE93_07160</name>
</gene>
<dbReference type="EMBL" id="JAUCAQ010000014">
    <property type="protein sequence ID" value="MDM7646792.1"/>
    <property type="molecule type" value="Genomic_DNA"/>
</dbReference>
<evidence type="ECO:0000313" key="3">
    <source>
        <dbReference type="Proteomes" id="UP001242903"/>
    </source>
</evidence>
<proteinExistence type="predicted"/>